<protein>
    <submittedName>
        <fullName evidence="1">Uncharacterized protein</fullName>
    </submittedName>
</protein>
<organism evidence="1">
    <name type="scientific">metagenome</name>
    <dbReference type="NCBI Taxonomy" id="256318"/>
    <lineage>
        <taxon>unclassified sequences</taxon>
        <taxon>metagenomes</taxon>
    </lineage>
</organism>
<accession>A0A2P2BY28</accession>
<sequence length="124" mass="13776">MSARRQARAGISPDMTGGALPPELLSRFHRAWSDPDRIARTFPDFIPLREVEYLRSTPEAAGMLHHRVLGRWAAAYGYANEQGHTDWHALRKLGLEGGGGPQGETSEARRRRHAAVRRAVTALP</sequence>
<dbReference type="AlphaFoldDB" id="A0A2P2BY28"/>
<evidence type="ECO:0000313" key="1">
    <source>
        <dbReference type="EMBL" id="CUR54655.1"/>
    </source>
</evidence>
<reference evidence="1" key="1">
    <citation type="submission" date="2015-08" db="EMBL/GenBank/DDBJ databases">
        <authorList>
            <person name="Babu N.S."/>
            <person name="Beckwith C.J."/>
            <person name="Beseler K.G."/>
            <person name="Brison A."/>
            <person name="Carone J.V."/>
            <person name="Caskin T.P."/>
            <person name="Diamond M."/>
            <person name="Durham M.E."/>
            <person name="Foxe J.M."/>
            <person name="Go M."/>
            <person name="Henderson B.A."/>
            <person name="Jones I.B."/>
            <person name="McGettigan J.A."/>
            <person name="Micheletti S.J."/>
            <person name="Nasrallah M.E."/>
            <person name="Ortiz D."/>
            <person name="Piller C.R."/>
            <person name="Privatt S.R."/>
            <person name="Schneider S.L."/>
            <person name="Sharp S."/>
            <person name="Smith T.C."/>
            <person name="Stanton J.D."/>
            <person name="Ullery H.E."/>
            <person name="Wilson R.J."/>
            <person name="Serrano M.G."/>
            <person name="Buck G."/>
            <person name="Lee V."/>
            <person name="Wang Y."/>
            <person name="Carvalho R."/>
            <person name="Voegtly L."/>
            <person name="Shi R."/>
            <person name="Duckworth R."/>
            <person name="Johnson A."/>
            <person name="Loviza R."/>
            <person name="Walstead R."/>
            <person name="Shah Z."/>
            <person name="Kiflezghi M."/>
            <person name="Wade K."/>
            <person name="Ball S.L."/>
            <person name="Bradley K.W."/>
            <person name="Asai D.J."/>
            <person name="Bowman C.A."/>
            <person name="Russell D.A."/>
            <person name="Pope W.H."/>
            <person name="Jacobs-Sera D."/>
            <person name="Hendrix R.W."/>
            <person name="Hatfull G.F."/>
        </authorList>
    </citation>
    <scope>NUCLEOTIDE SEQUENCE</scope>
</reference>
<name>A0A2P2BY28_9ZZZZ</name>
<proteinExistence type="predicted"/>
<dbReference type="EMBL" id="CZKA01000014">
    <property type="protein sequence ID" value="CUR54655.1"/>
    <property type="molecule type" value="Genomic_DNA"/>
</dbReference>
<gene>
    <name evidence="1" type="ORF">NOCA2210005</name>
</gene>